<feature type="domain" description="PUA" evidence="9">
    <location>
        <begin position="278"/>
        <end position="350"/>
    </location>
</feature>
<feature type="binding site" evidence="8">
    <location>
        <position position="136"/>
    </location>
    <ligand>
        <name>substrate</name>
    </ligand>
</feature>
<gene>
    <name evidence="8" type="primary">proB</name>
    <name evidence="10" type="ORF">SAMN05444126_10555</name>
</gene>
<feature type="binding site" evidence="8">
    <location>
        <position position="9"/>
    </location>
    <ligand>
        <name>ATP</name>
        <dbReference type="ChEBI" id="CHEBI:30616"/>
    </ligand>
</feature>
<dbReference type="InterPro" id="IPR036393">
    <property type="entry name" value="AceGlu_kinase-like_sf"/>
</dbReference>
<evidence type="ECO:0000256" key="6">
    <source>
        <dbReference type="ARBA" id="ARBA00022777"/>
    </source>
</evidence>
<dbReference type="SUPFAM" id="SSF88697">
    <property type="entry name" value="PUA domain-like"/>
    <property type="match status" value="1"/>
</dbReference>
<dbReference type="InterPro" id="IPR036974">
    <property type="entry name" value="PUA_sf"/>
</dbReference>
<dbReference type="Proteomes" id="UP000199318">
    <property type="component" value="Unassembled WGS sequence"/>
</dbReference>
<dbReference type="InterPro" id="IPR019797">
    <property type="entry name" value="Glutamate_5-kinase_CS"/>
</dbReference>
<dbReference type="PROSITE" id="PS00902">
    <property type="entry name" value="GLUTAMATE_5_KINASE"/>
    <property type="match status" value="1"/>
</dbReference>
<evidence type="ECO:0000256" key="3">
    <source>
        <dbReference type="ARBA" id="ARBA00022650"/>
    </source>
</evidence>
<dbReference type="GO" id="GO:0005829">
    <property type="term" value="C:cytosol"/>
    <property type="evidence" value="ECO:0007669"/>
    <property type="project" value="TreeGrafter"/>
</dbReference>
<keyword evidence="7 8" id="KW-0067">ATP-binding</keyword>
<comment type="similarity">
    <text evidence="8">Belongs to the glutamate 5-kinase family.</text>
</comment>
<feature type="binding site" evidence="8">
    <location>
        <begin position="168"/>
        <end position="169"/>
    </location>
    <ligand>
        <name>ATP</name>
        <dbReference type="ChEBI" id="CHEBI:30616"/>
    </ligand>
</feature>
<dbReference type="SMART" id="SM00359">
    <property type="entry name" value="PUA"/>
    <property type="match status" value="1"/>
</dbReference>
<feature type="binding site" evidence="8">
    <location>
        <begin position="211"/>
        <end position="217"/>
    </location>
    <ligand>
        <name>ATP</name>
        <dbReference type="ChEBI" id="CHEBI:30616"/>
    </ligand>
</feature>
<dbReference type="STRING" id="1464123.SAMN05444126_10555"/>
<dbReference type="GO" id="GO:0005524">
    <property type="term" value="F:ATP binding"/>
    <property type="evidence" value="ECO:0007669"/>
    <property type="project" value="UniProtKB-KW"/>
</dbReference>
<feature type="binding site" evidence="8">
    <location>
        <position position="49"/>
    </location>
    <ligand>
        <name>substrate</name>
    </ligand>
</feature>
<keyword evidence="5 8" id="KW-0547">Nucleotide-binding</keyword>
<comment type="pathway">
    <text evidence="8">Amino-acid biosynthesis; L-proline biosynthesis; L-glutamate 5-semialdehyde from L-glutamate: step 1/2.</text>
</comment>
<name>A0A1H9RQG5_9BACI</name>
<keyword evidence="3 8" id="KW-0641">Proline biosynthesis</keyword>
<evidence type="ECO:0000256" key="1">
    <source>
        <dbReference type="ARBA" id="ARBA00022490"/>
    </source>
</evidence>
<dbReference type="CDD" id="cd21157">
    <property type="entry name" value="PUA_G5K"/>
    <property type="match status" value="1"/>
</dbReference>
<comment type="subcellular location">
    <subcellularLocation>
        <location evidence="8">Cytoplasm</location>
    </subcellularLocation>
</comment>
<dbReference type="InterPro" id="IPR001048">
    <property type="entry name" value="Asp/Glu/Uridylate_kinase"/>
</dbReference>
<sequence length="372" mass="40088">MAKKRIVIKIGSSSLTTNQGKLSEKQMEHVTQMIAASYRDNYEVIVISSGAVSAGFGEMGYPVRPQTLKGKQAAASVGQTVLMRHYQDRLNANGVVSAQLLLTRADFTDEERYHHMFNTFDELFKRGVVPIINENDATAVDELTFGDNDMLASLVSGFIHADQLIIWTDVDGIYNGNPLTDAHAEKIYSLTGLPAELIDGIDNSSSSSVGTGGMKSKLSAADRALSMGVPVFIGNGIHQHAVHDVIAGQGNGTYLYPTTDRPMKTKKQWIAFHSDIKGSLTVDNGAAEALVENYHSLLPVGIISVQGEFIEGDVITVYDSDGNLLGNGKAGISKNELATMIASGSSPASKTRTAIHRDDWITIKEEKKGESL</sequence>
<dbReference type="InterPro" id="IPR041739">
    <property type="entry name" value="G5K_ProB"/>
</dbReference>
<dbReference type="PANTHER" id="PTHR43654:SF1">
    <property type="entry name" value="ISOPENTENYL PHOSPHATE KINASE"/>
    <property type="match status" value="1"/>
</dbReference>
<comment type="catalytic activity">
    <reaction evidence="8">
        <text>L-glutamate + ATP = L-glutamyl 5-phosphate + ADP</text>
        <dbReference type="Rhea" id="RHEA:14877"/>
        <dbReference type="ChEBI" id="CHEBI:29985"/>
        <dbReference type="ChEBI" id="CHEBI:30616"/>
        <dbReference type="ChEBI" id="CHEBI:58274"/>
        <dbReference type="ChEBI" id="CHEBI:456216"/>
        <dbReference type="EC" id="2.7.2.11"/>
    </reaction>
</comment>
<organism evidence="10 11">
    <name type="scientific">Salisediminibacterium halotolerans</name>
    <dbReference type="NCBI Taxonomy" id="517425"/>
    <lineage>
        <taxon>Bacteria</taxon>
        <taxon>Bacillati</taxon>
        <taxon>Bacillota</taxon>
        <taxon>Bacilli</taxon>
        <taxon>Bacillales</taxon>
        <taxon>Bacillaceae</taxon>
        <taxon>Salisediminibacterium</taxon>
    </lineage>
</organism>
<proteinExistence type="inferred from homology"/>
<dbReference type="CDD" id="cd04242">
    <property type="entry name" value="AAK_G5K_ProB"/>
    <property type="match status" value="1"/>
</dbReference>
<keyword evidence="2 8" id="KW-0028">Amino-acid biosynthesis</keyword>
<evidence type="ECO:0000256" key="2">
    <source>
        <dbReference type="ARBA" id="ARBA00022605"/>
    </source>
</evidence>
<evidence type="ECO:0000256" key="7">
    <source>
        <dbReference type="ARBA" id="ARBA00022840"/>
    </source>
</evidence>
<dbReference type="Gene3D" id="2.30.130.10">
    <property type="entry name" value="PUA domain"/>
    <property type="match status" value="1"/>
</dbReference>
<comment type="caution">
    <text evidence="10">The sequence shown here is derived from an EMBL/GenBank/DDBJ whole genome shotgun (WGS) entry which is preliminary data.</text>
</comment>
<dbReference type="InterPro" id="IPR005715">
    <property type="entry name" value="Glu_5kinase/COase_Synthase"/>
</dbReference>
<dbReference type="PROSITE" id="PS50890">
    <property type="entry name" value="PUA"/>
    <property type="match status" value="1"/>
</dbReference>
<evidence type="ECO:0000313" key="11">
    <source>
        <dbReference type="Proteomes" id="UP000199318"/>
    </source>
</evidence>
<dbReference type="EMBL" id="FOGV01000005">
    <property type="protein sequence ID" value="SER75022.1"/>
    <property type="molecule type" value="Genomic_DNA"/>
</dbReference>
<dbReference type="PIRSF" id="PIRSF000729">
    <property type="entry name" value="GK"/>
    <property type="match status" value="1"/>
</dbReference>
<keyword evidence="11" id="KW-1185">Reference proteome</keyword>
<dbReference type="PRINTS" id="PR00474">
    <property type="entry name" value="GLU5KINASE"/>
</dbReference>
<keyword evidence="6 8" id="KW-0418">Kinase</keyword>
<feature type="binding site" evidence="8">
    <location>
        <position position="148"/>
    </location>
    <ligand>
        <name>substrate</name>
    </ligand>
</feature>
<evidence type="ECO:0000259" key="9">
    <source>
        <dbReference type="SMART" id="SM00359"/>
    </source>
</evidence>
<dbReference type="EC" id="2.7.2.11" evidence="8"/>
<keyword evidence="1 8" id="KW-0963">Cytoplasm</keyword>
<dbReference type="GO" id="GO:0003723">
    <property type="term" value="F:RNA binding"/>
    <property type="evidence" value="ECO:0007669"/>
    <property type="project" value="InterPro"/>
</dbReference>
<dbReference type="AlphaFoldDB" id="A0A1H9RQG5"/>
<comment type="function">
    <text evidence="8">Catalyzes the transfer of a phosphate group to glutamate to form L-glutamate 5-phosphate.</text>
</comment>
<dbReference type="InterPro" id="IPR015947">
    <property type="entry name" value="PUA-like_sf"/>
</dbReference>
<dbReference type="Gene3D" id="3.40.1160.10">
    <property type="entry name" value="Acetylglutamate kinase-like"/>
    <property type="match status" value="1"/>
</dbReference>
<evidence type="ECO:0000313" key="10">
    <source>
        <dbReference type="EMBL" id="SER75022.1"/>
    </source>
</evidence>
<dbReference type="FunFam" id="3.40.1160.10:FF:000018">
    <property type="entry name" value="Glutamate 5-kinase"/>
    <property type="match status" value="1"/>
</dbReference>
<dbReference type="NCBIfam" id="TIGR01027">
    <property type="entry name" value="proB"/>
    <property type="match status" value="1"/>
</dbReference>
<reference evidence="11" key="1">
    <citation type="submission" date="2016-10" db="EMBL/GenBank/DDBJ databases">
        <authorList>
            <person name="de Groot N.N."/>
        </authorList>
    </citation>
    <scope>NUCLEOTIDE SEQUENCE [LARGE SCALE GENOMIC DNA]</scope>
    <source>
        <strain evidence="11">10nlg</strain>
    </source>
</reference>
<dbReference type="Pfam" id="PF00696">
    <property type="entry name" value="AA_kinase"/>
    <property type="match status" value="1"/>
</dbReference>
<evidence type="ECO:0000256" key="5">
    <source>
        <dbReference type="ARBA" id="ARBA00022741"/>
    </source>
</evidence>
<dbReference type="GO" id="GO:0004349">
    <property type="term" value="F:glutamate 5-kinase activity"/>
    <property type="evidence" value="ECO:0007669"/>
    <property type="project" value="UniProtKB-UniRule"/>
</dbReference>
<dbReference type="Pfam" id="PF01472">
    <property type="entry name" value="PUA"/>
    <property type="match status" value="1"/>
</dbReference>
<evidence type="ECO:0000256" key="4">
    <source>
        <dbReference type="ARBA" id="ARBA00022679"/>
    </source>
</evidence>
<dbReference type="InterPro" id="IPR002478">
    <property type="entry name" value="PUA"/>
</dbReference>
<evidence type="ECO:0000256" key="8">
    <source>
        <dbReference type="HAMAP-Rule" id="MF_00456"/>
    </source>
</evidence>
<protein>
    <recommendedName>
        <fullName evidence="8">Glutamate 5-kinase</fullName>
        <ecNumber evidence="8">2.7.2.11</ecNumber>
    </recommendedName>
    <alternativeName>
        <fullName evidence="8">Gamma-glutamyl kinase</fullName>
        <shortName evidence="8">GK</shortName>
    </alternativeName>
</protein>
<dbReference type="UniPathway" id="UPA00098">
    <property type="reaction ID" value="UER00359"/>
</dbReference>
<dbReference type="OrthoDB" id="9804434at2"/>
<keyword evidence="4 8" id="KW-0808">Transferase</keyword>
<dbReference type="RefSeq" id="WP_093072220.1">
    <property type="nucleotide sequence ID" value="NZ_BJVE01000082.1"/>
</dbReference>
<dbReference type="SUPFAM" id="SSF53633">
    <property type="entry name" value="Carbamate kinase-like"/>
    <property type="match status" value="1"/>
</dbReference>
<dbReference type="HAMAP" id="MF_00456">
    <property type="entry name" value="ProB"/>
    <property type="match status" value="1"/>
</dbReference>
<dbReference type="GO" id="GO:0055129">
    <property type="term" value="P:L-proline biosynthetic process"/>
    <property type="evidence" value="ECO:0007669"/>
    <property type="project" value="UniProtKB-UniRule"/>
</dbReference>
<dbReference type="PANTHER" id="PTHR43654">
    <property type="entry name" value="GLUTAMATE 5-KINASE"/>
    <property type="match status" value="1"/>
</dbReference>
<dbReference type="InterPro" id="IPR001057">
    <property type="entry name" value="Glu/AcGlu_kinase"/>
</dbReference>
<accession>A0A1H9RQG5</accession>
<dbReference type="InterPro" id="IPR011529">
    <property type="entry name" value="Glu_5kinase"/>
</dbReference>